<dbReference type="Proteomes" id="UP000244898">
    <property type="component" value="Unassembled WGS sequence"/>
</dbReference>
<dbReference type="Gene3D" id="1.10.3360.10">
    <property type="entry name" value="VPA0735-like domain"/>
    <property type="match status" value="1"/>
</dbReference>
<dbReference type="InterPro" id="IPR010679">
    <property type="entry name" value="DUF1254"/>
</dbReference>
<feature type="domain" description="DUF1214" evidence="2">
    <location>
        <begin position="363"/>
        <end position="435"/>
    </location>
</feature>
<dbReference type="EMBL" id="ONZG01000004">
    <property type="protein sequence ID" value="SPJ28242.1"/>
    <property type="molecule type" value="Genomic_DNA"/>
</dbReference>
<accession>A0A2R8C761</accession>
<dbReference type="Pfam" id="PF06742">
    <property type="entry name" value="DUF1214"/>
    <property type="match status" value="1"/>
</dbReference>
<feature type="chain" id="PRO_5015363445" description="DUF1254 domain-containing protein" evidence="1">
    <location>
        <begin position="28"/>
        <end position="435"/>
    </location>
</feature>
<evidence type="ECO:0000256" key="1">
    <source>
        <dbReference type="SAM" id="SignalP"/>
    </source>
</evidence>
<keyword evidence="1" id="KW-0732">Signal</keyword>
<protein>
    <recommendedName>
        <fullName evidence="6">DUF1254 domain-containing protein</fullName>
    </recommendedName>
</protein>
<dbReference type="Gene3D" id="2.60.120.600">
    <property type="entry name" value="Domain of unknown function DUF1214, C-terminal domain"/>
    <property type="match status" value="1"/>
</dbReference>
<dbReference type="InterPro" id="IPR010621">
    <property type="entry name" value="DUF1214"/>
</dbReference>
<proteinExistence type="predicted"/>
<evidence type="ECO:0008006" key="6">
    <source>
        <dbReference type="Google" id="ProtNLM"/>
    </source>
</evidence>
<dbReference type="InterPro" id="IPR037049">
    <property type="entry name" value="DUF1214_C_sf"/>
</dbReference>
<dbReference type="AlphaFoldDB" id="A0A2R8C761"/>
<gene>
    <name evidence="4" type="ORF">TRM7615_01739</name>
</gene>
<dbReference type="PANTHER" id="PTHR36509">
    <property type="entry name" value="BLL3101 PROTEIN"/>
    <property type="match status" value="1"/>
</dbReference>
<dbReference type="OrthoDB" id="272779at2"/>
<dbReference type="SUPFAM" id="SSF160935">
    <property type="entry name" value="VPA0735-like"/>
    <property type="match status" value="1"/>
</dbReference>
<organism evidence="4 5">
    <name type="scientific">Falsiruegeria mediterranea M17</name>
    <dbReference type="NCBI Taxonomy" id="1200281"/>
    <lineage>
        <taxon>Bacteria</taxon>
        <taxon>Pseudomonadati</taxon>
        <taxon>Pseudomonadota</taxon>
        <taxon>Alphaproteobacteria</taxon>
        <taxon>Rhodobacterales</taxon>
        <taxon>Roseobacteraceae</taxon>
        <taxon>Falsiruegeria</taxon>
    </lineage>
</organism>
<dbReference type="Pfam" id="PF06863">
    <property type="entry name" value="DUF1254"/>
    <property type="match status" value="1"/>
</dbReference>
<keyword evidence="5" id="KW-1185">Reference proteome</keyword>
<evidence type="ECO:0000259" key="3">
    <source>
        <dbReference type="Pfam" id="PF06863"/>
    </source>
</evidence>
<evidence type="ECO:0000313" key="4">
    <source>
        <dbReference type="EMBL" id="SPJ28242.1"/>
    </source>
</evidence>
<sequence length="435" mass="49029">MIKTMRILFGAAAAVSLLAALPFSATAQETIETRIGELGFTHSFEDGYPTDQTRQLLFDEMDFQRATQAYIWSIPMVSMARWRLSHEEELGAENGQIVFLETYADKIGGLTYNATTPYVLPFIDLAEGPWVLEMPGPDGAVRGAAHDMWQIGITRIAEPGKYLFVGPGQEPPEAKGYDVHVSPTNGMLLGIRLMPEDRDARMALLDQIEVYPWSERDTPKTLDVITPDGRPWMAAAPLGMEYWELLNDTIQREPVHERDRFIMAMLKPLGIEKGKPFKPDWRQQRLLLEAAIVGEAMAKANDFFNPRIEDAHYRDGSNWEFATVSPPDQRREFYDELDGRAAWFYEAVTNDPAMHGQKTGKGQVYLAAYKDADGDWLDGGTDYVLRVPADAPAEAFWSITLYEVSTRTLIQNAHEIADRSSRMDLAYYDDGSVDI</sequence>
<feature type="signal peptide" evidence="1">
    <location>
        <begin position="1"/>
        <end position="27"/>
    </location>
</feature>
<evidence type="ECO:0000259" key="2">
    <source>
        <dbReference type="Pfam" id="PF06742"/>
    </source>
</evidence>
<dbReference type="Gene3D" id="2.60.40.1610">
    <property type="entry name" value="Domain of unknown function DUF1254"/>
    <property type="match status" value="1"/>
</dbReference>
<dbReference type="PANTHER" id="PTHR36509:SF3">
    <property type="entry name" value="SIGNAL PEPTIDE PROTEIN"/>
    <property type="match status" value="1"/>
</dbReference>
<dbReference type="InterPro" id="IPR037050">
    <property type="entry name" value="DUF1254_sf"/>
</dbReference>
<name>A0A2R8C761_9RHOB</name>
<evidence type="ECO:0000313" key="5">
    <source>
        <dbReference type="Proteomes" id="UP000244898"/>
    </source>
</evidence>
<feature type="domain" description="DUF1254" evidence="3">
    <location>
        <begin position="109"/>
        <end position="212"/>
    </location>
</feature>
<reference evidence="5" key="1">
    <citation type="submission" date="2018-03" db="EMBL/GenBank/DDBJ databases">
        <authorList>
            <person name="Rodrigo-Torres L."/>
            <person name="Arahal R. D."/>
            <person name="Lucena T."/>
        </authorList>
    </citation>
    <scope>NUCLEOTIDE SEQUENCE [LARGE SCALE GENOMIC DNA]</scope>
    <source>
        <strain evidence="5">CECT 7615</strain>
    </source>
</reference>